<keyword evidence="1" id="KW-0808">Transferase</keyword>
<keyword evidence="2" id="KW-1185">Reference proteome</keyword>
<organism evidence="1 2">
    <name type="scientific">Gigaspora margarita</name>
    <dbReference type="NCBI Taxonomy" id="4874"/>
    <lineage>
        <taxon>Eukaryota</taxon>
        <taxon>Fungi</taxon>
        <taxon>Fungi incertae sedis</taxon>
        <taxon>Mucoromycota</taxon>
        <taxon>Glomeromycotina</taxon>
        <taxon>Glomeromycetes</taxon>
        <taxon>Diversisporales</taxon>
        <taxon>Gigasporaceae</taxon>
        <taxon>Gigaspora</taxon>
    </lineage>
</organism>
<proteinExistence type="predicted"/>
<dbReference type="InterPro" id="IPR011990">
    <property type="entry name" value="TPR-like_helical_dom_sf"/>
</dbReference>
<dbReference type="SUPFAM" id="SSF81901">
    <property type="entry name" value="HCP-like"/>
    <property type="match status" value="1"/>
</dbReference>
<keyword evidence="1" id="KW-0418">Kinase</keyword>
<evidence type="ECO:0000313" key="1">
    <source>
        <dbReference type="EMBL" id="KAF0441703.1"/>
    </source>
</evidence>
<dbReference type="SMART" id="SM00671">
    <property type="entry name" value="SEL1"/>
    <property type="match status" value="2"/>
</dbReference>
<name>A0A8H3XBI6_GIGMA</name>
<protein>
    <submittedName>
        <fullName evidence="1">Calmodulin-dependent protein kinase</fullName>
    </submittedName>
</protein>
<dbReference type="EMBL" id="WTPW01001335">
    <property type="protein sequence ID" value="KAF0441703.1"/>
    <property type="molecule type" value="Genomic_DNA"/>
</dbReference>
<dbReference type="OrthoDB" id="2384430at2759"/>
<dbReference type="Gene3D" id="1.25.40.10">
    <property type="entry name" value="Tetratricopeptide repeat domain"/>
    <property type="match status" value="1"/>
</dbReference>
<dbReference type="InterPro" id="IPR006597">
    <property type="entry name" value="Sel1-like"/>
</dbReference>
<reference evidence="1 2" key="1">
    <citation type="journal article" date="2019" name="Environ. Microbiol.">
        <title>At the nexus of three kingdoms: the genome of the mycorrhizal fungus Gigaspora margarita provides insights into plant, endobacterial and fungal interactions.</title>
        <authorList>
            <person name="Venice F."/>
            <person name="Ghignone S."/>
            <person name="Salvioli di Fossalunga A."/>
            <person name="Amselem J."/>
            <person name="Novero M."/>
            <person name="Xianan X."/>
            <person name="Sedzielewska Toro K."/>
            <person name="Morin E."/>
            <person name="Lipzen A."/>
            <person name="Grigoriev I.V."/>
            <person name="Henrissat B."/>
            <person name="Martin F.M."/>
            <person name="Bonfante P."/>
        </authorList>
    </citation>
    <scope>NUCLEOTIDE SEQUENCE [LARGE SCALE GENOMIC DNA]</scope>
    <source>
        <strain evidence="1 2">BEG34</strain>
    </source>
</reference>
<dbReference type="Pfam" id="PF08238">
    <property type="entry name" value="Sel1"/>
    <property type="match status" value="2"/>
</dbReference>
<gene>
    <name evidence="1" type="ORF">F8M41_003770</name>
</gene>
<dbReference type="Proteomes" id="UP000439903">
    <property type="component" value="Unassembled WGS sequence"/>
</dbReference>
<comment type="caution">
    <text evidence="1">The sequence shown here is derived from an EMBL/GenBank/DDBJ whole genome shotgun (WGS) entry which is preliminary data.</text>
</comment>
<sequence length="92" mass="10619">MIVKNLRIRLIQKKHSGLDIVMNNGIEIEKNENKAFTYYQKSANMNNSDGIYYVSHCYDLGIEVEVDKKKAFEYYLKSAKSDNSMGIFKTAV</sequence>
<dbReference type="GO" id="GO:0016301">
    <property type="term" value="F:kinase activity"/>
    <property type="evidence" value="ECO:0007669"/>
    <property type="project" value="UniProtKB-KW"/>
</dbReference>
<evidence type="ECO:0000313" key="2">
    <source>
        <dbReference type="Proteomes" id="UP000439903"/>
    </source>
</evidence>
<dbReference type="AlphaFoldDB" id="A0A8H3XBI6"/>
<accession>A0A8H3XBI6</accession>